<evidence type="ECO:0000256" key="1">
    <source>
        <dbReference type="SAM" id="MobiDB-lite"/>
    </source>
</evidence>
<protein>
    <submittedName>
        <fullName evidence="2">Uncharacterized protein</fullName>
    </submittedName>
</protein>
<proteinExistence type="predicted"/>
<feature type="region of interest" description="Disordered" evidence="1">
    <location>
        <begin position="23"/>
        <end position="66"/>
    </location>
</feature>
<name>A0A7S3UJM1_OXYMA</name>
<reference evidence="2" key="1">
    <citation type="submission" date="2021-01" db="EMBL/GenBank/DDBJ databases">
        <authorList>
            <person name="Corre E."/>
            <person name="Pelletier E."/>
            <person name="Niang G."/>
            <person name="Scheremetjew M."/>
            <person name="Finn R."/>
            <person name="Kale V."/>
            <person name="Holt S."/>
            <person name="Cochrane G."/>
            <person name="Meng A."/>
            <person name="Brown T."/>
            <person name="Cohen L."/>
        </authorList>
    </citation>
    <scope>NUCLEOTIDE SEQUENCE</scope>
    <source>
        <strain evidence="2">CCMP1795</strain>
    </source>
</reference>
<gene>
    <name evidence="2" type="ORF">OMAR00292_LOCUS2831</name>
</gene>
<sequence>MGRKFLKKGESALKFSVVFEPSKTKEGEDDHTVEVDRPTTRTLVPMNERRRKNKGDLPEGMKESVWTTQKTAVHEAEKQWEKDMDFYFPQDGYNYNKHLREMGKGVFIPATEVPDEPERPDNLDKVHMQVYDALDGGTEAGYEEFDSDEDVLGLLGGEAATEPASSQSHPYDPVLDDPLYDGEDSDAESDGTEEPLDRSAKANQELADVLAEYDDDQIGDLQREEIEGECEKDFLEEVVDEFIEVQKAYQEEDMRIYNVDTSGNTMVSSSSSSSAIVSTGFCALGGRAILLGLPIFPG</sequence>
<dbReference type="AlphaFoldDB" id="A0A7S3UJM1"/>
<dbReference type="EMBL" id="HBIT01005714">
    <property type="protein sequence ID" value="CAE0616955.1"/>
    <property type="molecule type" value="Transcribed_RNA"/>
</dbReference>
<evidence type="ECO:0000313" key="2">
    <source>
        <dbReference type="EMBL" id="CAE0616955.1"/>
    </source>
</evidence>
<feature type="region of interest" description="Disordered" evidence="1">
    <location>
        <begin position="160"/>
        <end position="199"/>
    </location>
</feature>
<accession>A0A7S3UJM1</accession>
<feature type="compositionally biased region" description="Basic and acidic residues" evidence="1">
    <location>
        <begin position="23"/>
        <end position="39"/>
    </location>
</feature>
<feature type="compositionally biased region" description="Acidic residues" evidence="1">
    <location>
        <begin position="174"/>
        <end position="194"/>
    </location>
</feature>
<organism evidence="2">
    <name type="scientific">Oxyrrhis marina</name>
    <name type="common">Dinoflagellate</name>
    <dbReference type="NCBI Taxonomy" id="2969"/>
    <lineage>
        <taxon>Eukaryota</taxon>
        <taxon>Sar</taxon>
        <taxon>Alveolata</taxon>
        <taxon>Dinophyceae</taxon>
        <taxon>Oxyrrhinales</taxon>
        <taxon>Oxyrrhinaceae</taxon>
        <taxon>Oxyrrhis</taxon>
    </lineage>
</organism>